<dbReference type="InterPro" id="IPR010105">
    <property type="entry name" value="TonB_sidphr_rcpt"/>
</dbReference>
<dbReference type="Pfam" id="PF07715">
    <property type="entry name" value="Plug"/>
    <property type="match status" value="1"/>
</dbReference>
<dbReference type="PANTHER" id="PTHR32552:SF84">
    <property type="entry name" value="TONB-DEPENDENT RECEPTOR-RELATED"/>
    <property type="match status" value="1"/>
</dbReference>
<keyword evidence="7 10" id="KW-0472">Membrane</keyword>
<proteinExistence type="inferred from homology"/>
<dbReference type="GO" id="GO:0038023">
    <property type="term" value="F:signaling receptor activity"/>
    <property type="evidence" value="ECO:0007669"/>
    <property type="project" value="InterPro"/>
</dbReference>
<evidence type="ECO:0000256" key="1">
    <source>
        <dbReference type="ARBA" id="ARBA00004571"/>
    </source>
</evidence>
<reference evidence="14 15" key="1">
    <citation type="submission" date="2018-08" db="EMBL/GenBank/DDBJ databases">
        <title>Genome sequencing of X. nasturtii WHRI 8984.</title>
        <authorList>
            <person name="Studholme D.J."/>
            <person name="Mchugh J."/>
            <person name="Vicente J."/>
        </authorList>
    </citation>
    <scope>NUCLEOTIDE SEQUENCE [LARGE SCALE GENOMIC DNA]</scope>
    <source>
        <strain evidence="14 15">WHRI 8984</strain>
    </source>
</reference>
<dbReference type="CDD" id="cd01347">
    <property type="entry name" value="ligand_gated_channel"/>
    <property type="match status" value="1"/>
</dbReference>
<evidence type="ECO:0000256" key="5">
    <source>
        <dbReference type="ARBA" id="ARBA00022692"/>
    </source>
</evidence>
<dbReference type="PROSITE" id="PS52016">
    <property type="entry name" value="TONB_DEPENDENT_REC_3"/>
    <property type="match status" value="1"/>
</dbReference>
<keyword evidence="3 10" id="KW-0813">Transport</keyword>
<accession>A0A3E1KG81</accession>
<feature type="domain" description="TonB-dependent receptor-like beta-barrel" evidence="12">
    <location>
        <begin position="301"/>
        <end position="707"/>
    </location>
</feature>
<dbReference type="InterPro" id="IPR037066">
    <property type="entry name" value="Plug_dom_sf"/>
</dbReference>
<dbReference type="GO" id="GO:0009279">
    <property type="term" value="C:cell outer membrane"/>
    <property type="evidence" value="ECO:0007669"/>
    <property type="project" value="UniProtKB-SubCell"/>
</dbReference>
<keyword evidence="8 14" id="KW-0675">Receptor</keyword>
<dbReference type="InterPro" id="IPR000531">
    <property type="entry name" value="Beta-barrel_TonB"/>
</dbReference>
<keyword evidence="5 10" id="KW-0812">Transmembrane</keyword>
<comment type="subcellular location">
    <subcellularLocation>
        <location evidence="1 10">Cell outer membrane</location>
        <topology evidence="1 10">Multi-pass membrane protein</topology>
    </subcellularLocation>
</comment>
<evidence type="ECO:0000256" key="6">
    <source>
        <dbReference type="ARBA" id="ARBA00023077"/>
    </source>
</evidence>
<evidence type="ECO:0000256" key="4">
    <source>
        <dbReference type="ARBA" id="ARBA00022452"/>
    </source>
</evidence>
<sequence>MTISQFASGTLPRHGVLLLSISGFCVPATYAQTSNQQPPAEATTLDTLNVQGQRQRRLDAPAVVGSRLGLSQRETPASLQVIDQNDIATRGARTTSEVFDMVAGAMVGNVPGNPAVVTMRGFSGNTVSVLHDGVRLGASTIVTRNLDTFGLERVEVLRGPASVLYGEGALGGAINLVSRKPQLGAPSMEGMLGVGSFNTWRAGFDVNKPLSETVAVRGFVSRLRSDSLDDIDNNQTDLLTVGGSLLWRPGTGVSMLFSFEHAEDDSTGTYQGSPMVPADVARSPSHVVRSTNGFVVDKATRHLNYNPLGATTGANSDLLRWRVELPLGKNWTLQNDLSWYQADRDFFYSDNWIYNRASGRFSRTAERIQHDQRVWNERLALAFDGQVRGHRNRFTAGLEHNDTDFHNPRQTGVTTPVSPINPALGVFPDGSAANFPGPGNNVIFDSRLRTSAAFAENALNLTDRWILLTGARIEKITLSRDIRDLNTGSSESFRPDYSPFSWRIGTVFDLTPDVQVYGQYATAVSPVSTLLTMRPAAGVFDLSKGKSLEAGVKASAWDKRVELTAAAYRIERDNILTRDPTNPSISVQGGEQSSQGVELSVQALLTRGLRLDLAAAYGTARYDRLLEAGGADRSGNRPINVPNGTASLAASYRFLGVPLSIGASARNVGGFYTDNANTIHVRGYATFDAWVGYDWQRVSAVLRVRNLSDELYGTYSGYPSTHIYLGAPRSVELTLRTRF</sequence>
<feature type="domain" description="TonB-dependent receptor plug" evidence="13">
    <location>
        <begin position="72"/>
        <end position="173"/>
    </location>
</feature>
<evidence type="ECO:0000313" key="14">
    <source>
        <dbReference type="EMBL" id="RFF37213.1"/>
    </source>
</evidence>
<keyword evidence="6 11" id="KW-0798">TonB box</keyword>
<gene>
    <name evidence="14" type="ORF">DZD52_17900</name>
</gene>
<dbReference type="InterPro" id="IPR012910">
    <property type="entry name" value="Plug_dom"/>
</dbReference>
<evidence type="ECO:0000256" key="10">
    <source>
        <dbReference type="PROSITE-ProRule" id="PRU01360"/>
    </source>
</evidence>
<dbReference type="GeneID" id="97210136"/>
<dbReference type="AlphaFoldDB" id="A0A3E1KG81"/>
<dbReference type="GO" id="GO:0015344">
    <property type="term" value="F:siderophore uptake transmembrane transporter activity"/>
    <property type="evidence" value="ECO:0007669"/>
    <property type="project" value="TreeGrafter"/>
</dbReference>
<evidence type="ECO:0000256" key="8">
    <source>
        <dbReference type="ARBA" id="ARBA00023170"/>
    </source>
</evidence>
<comment type="similarity">
    <text evidence="2 10 11">Belongs to the TonB-dependent receptor family.</text>
</comment>
<dbReference type="Proteomes" id="UP000259570">
    <property type="component" value="Unassembled WGS sequence"/>
</dbReference>
<dbReference type="Gene3D" id="2.170.130.10">
    <property type="entry name" value="TonB-dependent receptor, plug domain"/>
    <property type="match status" value="1"/>
</dbReference>
<dbReference type="GO" id="GO:0015891">
    <property type="term" value="P:siderophore transport"/>
    <property type="evidence" value="ECO:0007669"/>
    <property type="project" value="InterPro"/>
</dbReference>
<protein>
    <submittedName>
        <fullName evidence="14">TonB-dependent siderophore receptor</fullName>
    </submittedName>
</protein>
<evidence type="ECO:0000256" key="7">
    <source>
        <dbReference type="ARBA" id="ARBA00023136"/>
    </source>
</evidence>
<dbReference type="OrthoDB" id="127311at2"/>
<dbReference type="EMBL" id="QUZM01000049">
    <property type="protein sequence ID" value="RFF37213.1"/>
    <property type="molecule type" value="Genomic_DNA"/>
</dbReference>
<evidence type="ECO:0000256" key="3">
    <source>
        <dbReference type="ARBA" id="ARBA00022448"/>
    </source>
</evidence>
<keyword evidence="4 10" id="KW-1134">Transmembrane beta strand</keyword>
<dbReference type="Gene3D" id="2.40.170.20">
    <property type="entry name" value="TonB-dependent receptor, beta-barrel domain"/>
    <property type="match status" value="1"/>
</dbReference>
<evidence type="ECO:0000259" key="12">
    <source>
        <dbReference type="Pfam" id="PF00593"/>
    </source>
</evidence>
<dbReference type="SUPFAM" id="SSF56935">
    <property type="entry name" value="Porins"/>
    <property type="match status" value="1"/>
</dbReference>
<evidence type="ECO:0000256" key="2">
    <source>
        <dbReference type="ARBA" id="ARBA00009810"/>
    </source>
</evidence>
<dbReference type="InterPro" id="IPR039426">
    <property type="entry name" value="TonB-dep_rcpt-like"/>
</dbReference>
<dbReference type="NCBIfam" id="TIGR01783">
    <property type="entry name" value="TonB-siderophor"/>
    <property type="match status" value="1"/>
</dbReference>
<name>A0A3E1KG81_9XANT</name>
<evidence type="ECO:0000256" key="9">
    <source>
        <dbReference type="ARBA" id="ARBA00023237"/>
    </source>
</evidence>
<evidence type="ECO:0000313" key="15">
    <source>
        <dbReference type="Proteomes" id="UP000259570"/>
    </source>
</evidence>
<organism evidence="14 15">
    <name type="scientific">Xanthomonas nasturtii</name>
    <dbReference type="NCBI Taxonomy" id="1843581"/>
    <lineage>
        <taxon>Bacteria</taxon>
        <taxon>Pseudomonadati</taxon>
        <taxon>Pseudomonadota</taxon>
        <taxon>Gammaproteobacteria</taxon>
        <taxon>Lysobacterales</taxon>
        <taxon>Lysobacteraceae</taxon>
        <taxon>Xanthomonas</taxon>
    </lineage>
</organism>
<evidence type="ECO:0000259" key="13">
    <source>
        <dbReference type="Pfam" id="PF07715"/>
    </source>
</evidence>
<dbReference type="RefSeq" id="WP_064634495.1">
    <property type="nucleotide sequence ID" value="NZ_CP142004.2"/>
</dbReference>
<dbReference type="PANTHER" id="PTHR32552">
    <property type="entry name" value="FERRICHROME IRON RECEPTOR-RELATED"/>
    <property type="match status" value="1"/>
</dbReference>
<keyword evidence="9 10" id="KW-0998">Cell outer membrane</keyword>
<dbReference type="Pfam" id="PF00593">
    <property type="entry name" value="TonB_dep_Rec_b-barrel"/>
    <property type="match status" value="1"/>
</dbReference>
<dbReference type="STRING" id="1843581.A7D16_20015"/>
<comment type="caution">
    <text evidence="14">The sequence shown here is derived from an EMBL/GenBank/DDBJ whole genome shotgun (WGS) entry which is preliminary data.</text>
</comment>
<evidence type="ECO:0000256" key="11">
    <source>
        <dbReference type="RuleBase" id="RU003357"/>
    </source>
</evidence>
<dbReference type="InterPro" id="IPR036942">
    <property type="entry name" value="Beta-barrel_TonB_sf"/>
</dbReference>